<dbReference type="EMBL" id="CM039438">
    <property type="protein sequence ID" value="KAI4299543.1"/>
    <property type="molecule type" value="Genomic_DNA"/>
</dbReference>
<sequence length="90" mass="10190">MYTELSKDDSLKQGSTSSLELIREKGLNWITTWLQKGKSSLKGKIADSMHESVNSKRKWNKSTSAYSTIKGGVLKLKEQADDTKNQRLKQ</sequence>
<dbReference type="Proteomes" id="UP000828941">
    <property type="component" value="Chromosome 13"/>
</dbReference>
<gene>
    <name evidence="1" type="ORF">L6164_032990</name>
</gene>
<evidence type="ECO:0000313" key="1">
    <source>
        <dbReference type="EMBL" id="KAI4299543.1"/>
    </source>
</evidence>
<accession>A0ACB9KQH9</accession>
<keyword evidence="2" id="KW-1185">Reference proteome</keyword>
<comment type="caution">
    <text evidence="1">The sequence shown here is derived from an EMBL/GenBank/DDBJ whole genome shotgun (WGS) entry which is preliminary data.</text>
</comment>
<organism evidence="1 2">
    <name type="scientific">Bauhinia variegata</name>
    <name type="common">Purple orchid tree</name>
    <name type="synonym">Phanera variegata</name>
    <dbReference type="NCBI Taxonomy" id="167791"/>
    <lineage>
        <taxon>Eukaryota</taxon>
        <taxon>Viridiplantae</taxon>
        <taxon>Streptophyta</taxon>
        <taxon>Embryophyta</taxon>
        <taxon>Tracheophyta</taxon>
        <taxon>Spermatophyta</taxon>
        <taxon>Magnoliopsida</taxon>
        <taxon>eudicotyledons</taxon>
        <taxon>Gunneridae</taxon>
        <taxon>Pentapetalae</taxon>
        <taxon>rosids</taxon>
        <taxon>fabids</taxon>
        <taxon>Fabales</taxon>
        <taxon>Fabaceae</taxon>
        <taxon>Cercidoideae</taxon>
        <taxon>Cercideae</taxon>
        <taxon>Bauhiniinae</taxon>
        <taxon>Bauhinia</taxon>
    </lineage>
</organism>
<proteinExistence type="predicted"/>
<evidence type="ECO:0000313" key="2">
    <source>
        <dbReference type="Proteomes" id="UP000828941"/>
    </source>
</evidence>
<name>A0ACB9KQH9_BAUVA</name>
<reference evidence="1 2" key="1">
    <citation type="journal article" date="2022" name="DNA Res.">
        <title>Chromosomal-level genome assembly of the orchid tree Bauhinia variegata (Leguminosae; Cercidoideae) supports the allotetraploid origin hypothesis of Bauhinia.</title>
        <authorList>
            <person name="Zhong Y."/>
            <person name="Chen Y."/>
            <person name="Zheng D."/>
            <person name="Pang J."/>
            <person name="Liu Y."/>
            <person name="Luo S."/>
            <person name="Meng S."/>
            <person name="Qian L."/>
            <person name="Wei D."/>
            <person name="Dai S."/>
            <person name="Zhou R."/>
        </authorList>
    </citation>
    <scope>NUCLEOTIDE SEQUENCE [LARGE SCALE GENOMIC DNA]</scope>
    <source>
        <strain evidence="1">BV-YZ2020</strain>
    </source>
</reference>
<protein>
    <submittedName>
        <fullName evidence="1">Uncharacterized protein</fullName>
    </submittedName>
</protein>